<evidence type="ECO:0000313" key="4">
    <source>
        <dbReference type="Proteomes" id="UP000565078"/>
    </source>
</evidence>
<dbReference type="GO" id="GO:0004180">
    <property type="term" value="F:carboxypeptidase activity"/>
    <property type="evidence" value="ECO:0007669"/>
    <property type="project" value="UniProtKB-KW"/>
</dbReference>
<protein>
    <submittedName>
        <fullName evidence="3">Carboxypeptidase regulatory-like domain-containing protein</fullName>
    </submittedName>
</protein>
<keyword evidence="1" id="KW-0175">Coiled coil</keyword>
<name>A0A7J4IZT6_9ARCH</name>
<dbReference type="EMBL" id="DUGC01000115">
    <property type="protein sequence ID" value="HIH10414.1"/>
    <property type="molecule type" value="Genomic_DNA"/>
</dbReference>
<keyword evidence="3" id="KW-0378">Hydrolase</keyword>
<sequence length="2428" mass="258590">MEEGQSGGAAGAIAGIFDLTAGEGKRNLAIAMAALLIVIGAFFYLSIGTSGPGNAELTVLVKDADGKPVYKATVSIAGKEGFFATTNKDGRVTFSPLSQGQEIRVEASKNGFKKGAKSLKIGSNSEEISIDLDPELENTSMSRAITFVGPNGVRLEGKPLSIELSCSSGVSVDSPSRQVTQGRIEVEQPSGCGTLLAKVSGSGFEDASYNLAQSQIVKLAELAAKLGKATITVRDETGRFVDRAQVTIIDSRAIPTGNTDSTRLGEVSFNLEPGAYTAKVVDNTGMYAQAEAQFTLDGGGGAKVNVVLTGKPVAVVSVKVVDRQGGQILNGARLSIEGPQGSRESRDISGTEITVAFPAQGIYTLIASADSDYALGEPVTVDTSKDDGKKITIGLSKCASASCRALRVKVVDEDLLPVINARVGLVGAADNFFADIYGMRATDFEGIATFPNVKSGAYRAIAQKFPSEGESGDFEVTQGAGSDVTVKLIIGKGTIEVGALDNENRPIPFGYANFKNEGTEQLGKVALNAQGKASVELKADKRVFVTLEADGYAPYNSPSVQVLPGKTTKISAKMQKQISGTMPRIEFEGIFDSAGQLQKNLAAGTSDTARFKIIVPKELDGKIGKLGFFVRVGSKDSSEKDSIYISAVNAPRSSVLKGATFSAPKSSADDMANVTNDEAKWALVSWEGGQMAQGVYGAEIEVTIRDSATAGAFLPLYYRAFAEKLAGGVLRDPADTQLNESEDAAGKQGLYAQSYVKEFYEGAQEECDSQFCYSDRITDKREGLFLTKPYALRIFGDYTMQFSLTNNSPGIHDNANILFKNSVNGVIADNKVALKSYNIKNADSQSFTSQESRFESDAIALGDFRQNKSVAGTIQLQPEILGETAIDMRVISNQQQVFGRLTALSVVNEKDLNISILPKTLPALTEFDLNVEVRLTGPLGGFDEVDGAIVRIERITSDRRKTVLSATTGMHGKVSVKIPASEPGTRIAVRVEKDGYASATTTLKVSSNLLSVTPQAIRSSLNLTSKHEDKVFVEVKNLVPIDLEIKSLRLGGNFYGLIDTKKVNNWLAQYTGKSALRYGESRQLTLLSAISEDAKLLDEPKKLQGSLYIEVSNANGTLNWPIEVPVEVAISLSEPPKEPNCLEVSLKEWKDATLGGNAQTEFHIRNNCLSEGGKPLDLANLKAKIKWNSNRLGNVELHVTDSATGSEASGALSEGAFSNLLEFIPAGKEYVALLEFTPKGDTRGQKAQFNVIIDAAQITNEGEQLVGATNEIASEIDIIDLSECIKYEPDAQSGLILQPEDDEGRIEIDSAACGNVDIDFWLCRNNKDCAGGVEGAIQASPDKFTLTPKSSKKIIVVGRQAIPGLYGLNVDVRTPGSNYRQIALIDVLAKPTAQDAFDLYKYDFTVKGKGAKDSTQLTNRFLLDKVDVDASICDWGEATEKGWWNWKMAGVGAVVGAVASIKPAMDAAKMAAQNTATKTSTKLAASKSSQAVSSASTKASSNTLEGVCRNIDAGKASAISARTACSLTPAKAQVEAAAGQLEAAAQQCNSIRQKAQQYDNIDDSAFGQLDSGITPYGDAEALSRAQGFVEQKQALNSQILGELQAVSGQLQAASAQYAAAAPVAETSCKTTPATCNGCPATLSGAVAKTQQSATSLQSYIAKDYGEAAAKTGIVGTNIAATRAASAASQSALSPALSAAATSAPFFSPTAIMGIFTVGGFFVGGVIGNLFGQDPCDQRHSNELPDYMINLVEDAGPIESEDSNFSFDYDMESAQVIGKYEKQRVGIIVTNNGIEDPKPVFSTVTFNAKEHLHSDPTRISRGNSSFGPFNVPDHANPDVAAKIHLKFRTQDVPEKLPDLSFDTISCVSGNRMGITGKGALPKIKLNWSFGENGIGNDSCLQQNPEGVYCDAVQFSIMLSRRLNALREFFDLNPDLSCPANPLAQDAAAIGRDLNINAQAGTSCYINSWAGYLEGEPAIKGLLLANEGTISWTGEIPNTQAFLDTIHFNALLMEDGYTPDFGRDFARHYSQERFFDTPDWFFGLAKDSSGKDYGVGKLFADNAITFKNRYFDSQKLPAAGTYEVLIGIEPSNGSFRLFRPDGTPNAAVDVEFYMVNGPAPSSAFYSTPIDGLVGLEGDSFNRQGYGVSFENRSAAPVNFNNEAQPAKSNPDSGSNAIANVATAMDKGFYTLNASPSQRGSIFELEKVSASEAKMRFSPSKATPVMLKVNADTISTDNLAAFYTITANETPIDVGMASTYWDGAGACLDPSGAVITESFDFRSDRAATSKDPVIDWQSVYGIDFGAVNYTGRAYLRTILYTDPQQEVVLRLESPRDNAQFLTPDEGGQKVRLAGVGGISFNNPGGGSLGSVNSLSDVFGLVVDRKVCVVDSGRKAGFFWNPKAVYEMAGKERNISELTNSLVAGESCIGFG</sequence>
<comment type="caution">
    <text evidence="3">The sequence shown here is derived from an EMBL/GenBank/DDBJ whole genome shotgun (WGS) entry which is preliminary data.</text>
</comment>
<dbReference type="InterPro" id="IPR008969">
    <property type="entry name" value="CarboxyPept-like_regulatory"/>
</dbReference>
<feature type="transmembrane region" description="Helical" evidence="2">
    <location>
        <begin position="28"/>
        <end position="47"/>
    </location>
</feature>
<accession>A0A7J4IZT6</accession>
<keyword evidence="3" id="KW-0121">Carboxypeptidase</keyword>
<reference evidence="4" key="1">
    <citation type="journal article" date="2020" name="bioRxiv">
        <title>A rank-normalized archaeal taxonomy based on genome phylogeny resolves widespread incomplete and uneven classifications.</title>
        <authorList>
            <person name="Rinke C."/>
            <person name="Chuvochina M."/>
            <person name="Mussig A.J."/>
            <person name="Chaumeil P.-A."/>
            <person name="Waite D.W."/>
            <person name="Whitman W.B."/>
            <person name="Parks D.H."/>
            <person name="Hugenholtz P."/>
        </authorList>
    </citation>
    <scope>NUCLEOTIDE SEQUENCE [LARGE SCALE GENOMIC DNA]</scope>
</reference>
<evidence type="ECO:0000256" key="2">
    <source>
        <dbReference type="SAM" id="Phobius"/>
    </source>
</evidence>
<evidence type="ECO:0000256" key="1">
    <source>
        <dbReference type="SAM" id="Coils"/>
    </source>
</evidence>
<gene>
    <name evidence="3" type="ORF">HA254_07160</name>
</gene>
<dbReference type="Proteomes" id="UP000565078">
    <property type="component" value="Unassembled WGS sequence"/>
</dbReference>
<keyword evidence="2" id="KW-1133">Transmembrane helix</keyword>
<proteinExistence type="predicted"/>
<evidence type="ECO:0000313" key="3">
    <source>
        <dbReference type="EMBL" id="HIH10414.1"/>
    </source>
</evidence>
<feature type="coiled-coil region" evidence="1">
    <location>
        <begin position="1534"/>
        <end position="1561"/>
    </location>
</feature>
<keyword evidence="2" id="KW-0472">Membrane</keyword>
<dbReference type="SUPFAM" id="SSF49464">
    <property type="entry name" value="Carboxypeptidase regulatory domain-like"/>
    <property type="match status" value="1"/>
</dbReference>
<dbReference type="Gene3D" id="2.60.40.1120">
    <property type="entry name" value="Carboxypeptidase-like, regulatory domain"/>
    <property type="match status" value="1"/>
</dbReference>
<keyword evidence="3" id="KW-0645">Protease</keyword>
<keyword evidence="2" id="KW-0812">Transmembrane</keyword>
<organism evidence="3 4">
    <name type="scientific">Candidatus Iainarchaeum sp</name>
    <dbReference type="NCBI Taxonomy" id="3101447"/>
    <lineage>
        <taxon>Archaea</taxon>
        <taxon>Candidatus Iainarchaeota</taxon>
        <taxon>Candidatus Iainarchaeia</taxon>
        <taxon>Candidatus Iainarchaeales</taxon>
        <taxon>Candidatus Iainarchaeaceae</taxon>
        <taxon>Candidatus Iainarchaeum</taxon>
    </lineage>
</organism>